<proteinExistence type="predicted"/>
<dbReference type="OrthoDB" id="8611311at2"/>
<gene>
    <name evidence="2" type="ORF">CAL65_00105</name>
</gene>
<accession>A0A3E0X0W6</accession>
<evidence type="ECO:0000313" key="3">
    <source>
        <dbReference type="Proteomes" id="UP000256763"/>
    </source>
</evidence>
<name>A0A3E0X0W6_9GAMM</name>
<protein>
    <recommendedName>
        <fullName evidence="1">Phasin domain-containing protein</fullName>
    </recommendedName>
</protein>
<dbReference type="RefSeq" id="WP_116300775.1">
    <property type="nucleotide sequence ID" value="NZ_NFZV01000001.1"/>
</dbReference>
<feature type="domain" description="Phasin" evidence="1">
    <location>
        <begin position="13"/>
        <end position="108"/>
    </location>
</feature>
<evidence type="ECO:0000313" key="2">
    <source>
        <dbReference type="EMBL" id="RFA39271.1"/>
    </source>
</evidence>
<dbReference type="InterPro" id="IPR018968">
    <property type="entry name" value="Phasin"/>
</dbReference>
<sequence>MYQVPFSPYQTSIKQFLQPAEHLNKVWLEQVGEMTKRQFASARDYAELGWDQVRRATEVRDPESFQSYLRQQNKTAKTLSRRFNEDAKSLLALGEQIAIELEKLAKESMSHWSQAKG</sequence>
<keyword evidence="3" id="KW-1185">Reference proteome</keyword>
<dbReference type="Pfam" id="PF09361">
    <property type="entry name" value="Phasin_2"/>
    <property type="match status" value="1"/>
</dbReference>
<comment type="caution">
    <text evidence="2">The sequence shown here is derived from an EMBL/GenBank/DDBJ whole genome shotgun (WGS) entry which is preliminary data.</text>
</comment>
<dbReference type="AlphaFoldDB" id="A0A3E0X0W6"/>
<dbReference type="Proteomes" id="UP000256763">
    <property type="component" value="Unassembled WGS sequence"/>
</dbReference>
<evidence type="ECO:0000259" key="1">
    <source>
        <dbReference type="Pfam" id="PF09361"/>
    </source>
</evidence>
<reference evidence="3" key="1">
    <citation type="submission" date="2017-05" db="EMBL/GenBank/DDBJ databases">
        <authorList>
            <person name="Sharma S."/>
            <person name="Sidhu C."/>
            <person name="Pinnaka A.K."/>
        </authorList>
    </citation>
    <scope>NUCLEOTIDE SEQUENCE [LARGE SCALE GENOMIC DNA]</scope>
    <source>
        <strain evidence="3">AK93</strain>
    </source>
</reference>
<dbReference type="EMBL" id="NFZW01000001">
    <property type="protein sequence ID" value="RFA39271.1"/>
    <property type="molecule type" value="Genomic_DNA"/>
</dbReference>
<organism evidence="2 3">
    <name type="scientific">Alkalilimnicola ehrlichii</name>
    <dbReference type="NCBI Taxonomy" id="351052"/>
    <lineage>
        <taxon>Bacteria</taxon>
        <taxon>Pseudomonadati</taxon>
        <taxon>Pseudomonadota</taxon>
        <taxon>Gammaproteobacteria</taxon>
        <taxon>Chromatiales</taxon>
        <taxon>Ectothiorhodospiraceae</taxon>
        <taxon>Alkalilimnicola</taxon>
    </lineage>
</organism>